<dbReference type="EMBL" id="CP092886">
    <property type="protein sequence ID" value="UYV84004.1"/>
    <property type="molecule type" value="Genomic_DNA"/>
</dbReference>
<sequence length="1042" mass="119193">MDHFKPPSQFELTTNNAEAWETWKFKFLLYSDAIQLENKPVKQQRTILLHNIGDDALNIYKTFGLQETLTNPTITEILEKFDNHFKPFNKICGRAQFIPPSLRIRDPVCNTYSNRIILRTQTQLLQTRTQGCYSRIRCLSKTIKGIIAQIPTLLPHTTLAEFLVLLTVDIKRQDNLIRTRQHKKLSHWICRYGFPADFHPDRHPAPTLLNLSSTTLSPMQSEVLSLGLKYRPPARTDIPRIISGVEPAISSLSHTSQFSIRRSISQILRKPAHPPCQSLGKYRSLRSIQRNSNIIVTHSDKGSQTIILDTVEYTSKMREILGDHTTFIPVAQSDVSTSVKTFRLKFLRLKKSGNITPDQYSSFTSDLNSIPYMYGLPKTHKPNIPLRPIIAYHLSPAYKLSKYLAGYLTPLVKTRPQSFAITDIPFFIQSIQSLSPVLNSSMVSFDVNSMYLSLPHQLIINQLTKFLQDIHTDSQTIDSIVALSSLCLDFTTFTFNNLFYKQIRGSPMGSPLSSPLAEIVMSTIDHWIQQQFTPGIHMWRRYIDDIFCICDTGQEINILSVLNSFHPEVTFSLESEFNSVLPFLDILVIRTPSHYHTTVYHKINNPTFYTNFNSSCPLAHKINTVRTLTKRLVTHCSLPIFRSIELSKIIKQLALSQYPPHFIHKYRYNPFFVKPPIVSRNICLLAFSLQSVSISHILRSHGINTYFSNNKSIGTILRRPITRLHRSDVVRSSGGSVYLVSCNDCNASYIGETGRSVATRMTEHEYLIQEFVKCKRRMYRKSNDGFGCVGTPILLLLNISSGYCIQVIWLLLMISGIEPNPGPKKQTTLLTEPTPTGKKSADTELKTMIVQMSSEIRNLGERIDTRLSNIEKRIIEWDQRLLGVEMKLTTCVETSAATNEKVSENVTKLREIEARTDFLEMKLREPNLVFYGVEGEANEGPAESLQKVKSIIKEKMLILENISITKCHRLGKANKSPILISLPEYQDRIKLFKNTTKLRDSKIYISKDYSKKIRDQRLILIAKRKELFEKGTRSKLRDNKLL</sequence>
<dbReference type="PANTHER" id="PTHR21301">
    <property type="entry name" value="REVERSE TRANSCRIPTASE"/>
    <property type="match status" value="1"/>
</dbReference>
<evidence type="ECO:0000259" key="1">
    <source>
        <dbReference type="PROSITE" id="PS50878"/>
    </source>
</evidence>
<accession>A0ABY6LU20</accession>
<dbReference type="InterPro" id="IPR043502">
    <property type="entry name" value="DNA/RNA_pol_sf"/>
</dbReference>
<feature type="domain" description="Reverse transcriptase" evidence="1">
    <location>
        <begin position="357"/>
        <end position="614"/>
    </location>
</feature>
<keyword evidence="3" id="KW-1185">Reference proteome</keyword>
<dbReference type="Proteomes" id="UP001235939">
    <property type="component" value="Chromosome X"/>
</dbReference>
<dbReference type="Pfam" id="PF26215">
    <property type="entry name" value="HTH_animal"/>
    <property type="match status" value="1"/>
</dbReference>
<dbReference type="SUPFAM" id="SSF56672">
    <property type="entry name" value="DNA/RNA polymerases"/>
    <property type="match status" value="1"/>
</dbReference>
<dbReference type="Pfam" id="PF00078">
    <property type="entry name" value="RVT_1"/>
    <property type="match status" value="1"/>
</dbReference>
<name>A0ABY6LU20_9ARAC</name>
<gene>
    <name evidence="2" type="ORF">LAZ67_X000861</name>
</gene>
<organism evidence="2 3">
    <name type="scientific">Cordylochernes scorpioides</name>
    <dbReference type="NCBI Taxonomy" id="51811"/>
    <lineage>
        <taxon>Eukaryota</taxon>
        <taxon>Metazoa</taxon>
        <taxon>Ecdysozoa</taxon>
        <taxon>Arthropoda</taxon>
        <taxon>Chelicerata</taxon>
        <taxon>Arachnida</taxon>
        <taxon>Pseudoscorpiones</taxon>
        <taxon>Cheliferoidea</taxon>
        <taxon>Chernetidae</taxon>
        <taxon>Cordylochernes</taxon>
    </lineage>
</organism>
<dbReference type="InterPro" id="IPR058912">
    <property type="entry name" value="HTH_animal"/>
</dbReference>
<dbReference type="PROSITE" id="PS50878">
    <property type="entry name" value="RT_POL"/>
    <property type="match status" value="1"/>
</dbReference>
<proteinExistence type="predicted"/>
<evidence type="ECO:0000313" key="3">
    <source>
        <dbReference type="Proteomes" id="UP001235939"/>
    </source>
</evidence>
<protein>
    <recommendedName>
        <fullName evidence="1">Reverse transcriptase domain-containing protein</fullName>
    </recommendedName>
</protein>
<evidence type="ECO:0000313" key="2">
    <source>
        <dbReference type="EMBL" id="UYV84004.1"/>
    </source>
</evidence>
<dbReference type="InterPro" id="IPR000477">
    <property type="entry name" value="RT_dom"/>
</dbReference>
<reference evidence="2 3" key="1">
    <citation type="submission" date="2022-03" db="EMBL/GenBank/DDBJ databases">
        <title>A chromosomal length assembly of Cordylochernes scorpioides.</title>
        <authorList>
            <person name="Zeh D."/>
            <person name="Zeh J."/>
        </authorList>
    </citation>
    <scope>NUCLEOTIDE SEQUENCE [LARGE SCALE GENOMIC DNA]</scope>
    <source>
        <strain evidence="2">IN4F17</strain>
        <tissue evidence="2">Whole Body</tissue>
    </source>
</reference>
<dbReference type="PANTHER" id="PTHR21301:SF10">
    <property type="entry name" value="REVERSE TRANSCRIPTASE DOMAIN-CONTAINING PROTEIN"/>
    <property type="match status" value="1"/>
</dbReference>